<evidence type="ECO:0000259" key="1">
    <source>
        <dbReference type="Pfam" id="PF01494"/>
    </source>
</evidence>
<dbReference type="HOGENOM" id="CLU_028028_2_0_11"/>
<dbReference type="Gene3D" id="3.50.50.60">
    <property type="entry name" value="FAD/NAD(P)-binding domain"/>
    <property type="match status" value="1"/>
</dbReference>
<dbReference type="EMBL" id="CP009922">
    <property type="protein sequence ID" value="AKG46520.1"/>
    <property type="molecule type" value="Genomic_DNA"/>
</dbReference>
<dbReference type="Proteomes" id="UP000034034">
    <property type="component" value="Chromosome"/>
</dbReference>
<organism evidence="2 3">
    <name type="scientific">Streptomyces xiamenensis</name>
    <dbReference type="NCBI Taxonomy" id="408015"/>
    <lineage>
        <taxon>Bacteria</taxon>
        <taxon>Bacillati</taxon>
        <taxon>Actinomycetota</taxon>
        <taxon>Actinomycetes</taxon>
        <taxon>Kitasatosporales</taxon>
        <taxon>Streptomycetaceae</taxon>
        <taxon>Streptomyces</taxon>
    </lineage>
</organism>
<dbReference type="PANTHER" id="PTHR43422:SF3">
    <property type="entry name" value="THIAMINE THIAZOLE SYNTHASE"/>
    <property type="match status" value="1"/>
</dbReference>
<dbReference type="AlphaFoldDB" id="A0A0F7G013"/>
<dbReference type="InterPro" id="IPR036188">
    <property type="entry name" value="FAD/NAD-bd_sf"/>
</dbReference>
<reference evidence="2" key="1">
    <citation type="submission" date="2019-08" db="EMBL/GenBank/DDBJ databases">
        <title>Complete genome sequence of a mangrove-derived Streptomyces xiamenensis.</title>
        <authorList>
            <person name="Xu J."/>
        </authorList>
    </citation>
    <scope>NUCLEOTIDE SEQUENCE</scope>
    <source>
        <strain evidence="2">318</strain>
    </source>
</reference>
<feature type="domain" description="FAD-binding" evidence="1">
    <location>
        <begin position="6"/>
        <end position="330"/>
    </location>
</feature>
<dbReference type="PANTHER" id="PTHR43422">
    <property type="entry name" value="THIAMINE THIAZOLE SYNTHASE"/>
    <property type="match status" value="1"/>
</dbReference>
<keyword evidence="3" id="KW-1185">Reference proteome</keyword>
<evidence type="ECO:0000313" key="3">
    <source>
        <dbReference type="Proteomes" id="UP000034034"/>
    </source>
</evidence>
<name>A0A0F7G013_9ACTN</name>
<dbReference type="STRING" id="408015.SXIM_51360"/>
<dbReference type="KEGG" id="sxi:SXIM_51360"/>
<dbReference type="Pfam" id="PF01494">
    <property type="entry name" value="FAD_binding_3"/>
    <property type="match status" value="1"/>
</dbReference>
<gene>
    <name evidence="2" type="ORF">SXIM_51360</name>
</gene>
<evidence type="ECO:0000313" key="2">
    <source>
        <dbReference type="EMBL" id="AKG46520.1"/>
    </source>
</evidence>
<accession>A0A0F7G013</accession>
<dbReference type="PATRIC" id="fig|408015.6.peg.5200"/>
<protein>
    <submittedName>
        <fullName evidence="2">Epoxidase</fullName>
    </submittedName>
</protein>
<dbReference type="InterPro" id="IPR002938">
    <property type="entry name" value="FAD-bd"/>
</dbReference>
<proteinExistence type="predicted"/>
<dbReference type="RefSeq" id="WP_053116301.1">
    <property type="nucleotide sequence ID" value="NZ_CP009922.3"/>
</dbReference>
<dbReference type="GO" id="GO:0071949">
    <property type="term" value="F:FAD binding"/>
    <property type="evidence" value="ECO:0007669"/>
    <property type="project" value="InterPro"/>
</dbReference>
<sequence>MSGPPALVLGGSLAGLLTATVLRRHHTTVTVLDQDRLPTGAAHRAGTPQAHHGHLLLPAGSRYIEALLPGTLGRLLAVGAHRIDMSADVVSLGDLGWQPRTPTGHLALLCSRPLLEWTLRERVREMDGITLVTGAQVRELTGSRHRVTGALARHRDGTTRWYEAALTVDATGRASRTPALLTALGLPPVRERTVDAGVAYASVPVLAPPAARDGFPLIGIQPGPSRHRPARAGVVFPIEDGRWLISLSGTRGAEPPLDHHGFLAFARSLEHPVIADLLTSVTPVAPIRGYRHTGNRRRYYERMRRWPEGFLVVGDALLTTNPTFGYGMTATAAGVSALADTPHASSRDTQRAIARAVSGAWHLASGTDLLHPGATGSGSRRAARVHRSLALRLERAAHHDPRLRRALVRVGTLSEPPSTLLTPAVARALLLPRARGPATPGSPAPGGSAD</sequence>
<dbReference type="SUPFAM" id="SSF51905">
    <property type="entry name" value="FAD/NAD(P)-binding domain"/>
    <property type="match status" value="1"/>
</dbReference>